<keyword evidence="5 8" id="KW-0812">Transmembrane</keyword>
<dbReference type="PANTHER" id="PTHR36488:SF8">
    <property type="entry name" value="CASP-LIKE PROTEIN 1U1"/>
    <property type="match status" value="1"/>
</dbReference>
<evidence type="ECO:0000256" key="5">
    <source>
        <dbReference type="ARBA" id="ARBA00022692"/>
    </source>
</evidence>
<comment type="subunit">
    <text evidence="3 8">Homodimer and heterodimers.</text>
</comment>
<keyword evidence="7 8" id="KW-0472">Membrane</keyword>
<dbReference type="EnsemblPlants" id="Kaladp0039s0054.1.v1.1">
    <property type="protein sequence ID" value="Kaladp0039s0054.1.v1.1"/>
    <property type="gene ID" value="Kaladp0039s0054.v1.1"/>
</dbReference>
<name>A0A7N0TJN1_KALFE</name>
<evidence type="ECO:0000256" key="1">
    <source>
        <dbReference type="ARBA" id="ARBA00004651"/>
    </source>
</evidence>
<evidence type="ECO:0000256" key="3">
    <source>
        <dbReference type="ARBA" id="ARBA00011489"/>
    </source>
</evidence>
<evidence type="ECO:0000313" key="11">
    <source>
        <dbReference type="Proteomes" id="UP000594263"/>
    </source>
</evidence>
<evidence type="ECO:0000313" key="10">
    <source>
        <dbReference type="EnsemblPlants" id="Kaladp0039s0054.1.v1.1"/>
    </source>
</evidence>
<keyword evidence="4 8" id="KW-1003">Cell membrane</keyword>
<evidence type="ECO:0000256" key="2">
    <source>
        <dbReference type="ARBA" id="ARBA00007651"/>
    </source>
</evidence>
<dbReference type="AlphaFoldDB" id="A0A7N0TJN1"/>
<evidence type="ECO:0000256" key="7">
    <source>
        <dbReference type="ARBA" id="ARBA00023136"/>
    </source>
</evidence>
<reference evidence="10" key="1">
    <citation type="submission" date="2021-01" db="UniProtKB">
        <authorList>
            <consortium name="EnsemblPlants"/>
        </authorList>
    </citation>
    <scope>IDENTIFICATION</scope>
</reference>
<feature type="domain" description="Casparian strip membrane protein" evidence="9">
    <location>
        <begin position="10"/>
        <end position="147"/>
    </location>
</feature>
<sequence length="184" mass="19932">MELPIVANSSTKLFNLLLRIAALVSTLTAAIIMATSHETVSFFTIQFEAKYSDVPSFKYFVANNILAGLYSFGALFIPQEGLVGKVLIALDVVFTMLLTSSLSASLAIAEVGKRGNSRAGWLPICKQVPNYCERSGGALAAGFISVFIFMLTMVFSAYSTLIIINHDRPLAHKISEKTDAITDK</sequence>
<evidence type="ECO:0000256" key="4">
    <source>
        <dbReference type="ARBA" id="ARBA00022475"/>
    </source>
</evidence>
<feature type="transmembrane region" description="Helical" evidence="8">
    <location>
        <begin position="57"/>
        <end position="77"/>
    </location>
</feature>
<dbReference type="GO" id="GO:0005886">
    <property type="term" value="C:plasma membrane"/>
    <property type="evidence" value="ECO:0007669"/>
    <property type="project" value="UniProtKB-SubCell"/>
</dbReference>
<evidence type="ECO:0000256" key="8">
    <source>
        <dbReference type="RuleBase" id="RU361233"/>
    </source>
</evidence>
<dbReference type="InterPro" id="IPR044173">
    <property type="entry name" value="CASPL"/>
</dbReference>
<dbReference type="Gramene" id="Kaladp0039s0054.1.v1.1">
    <property type="protein sequence ID" value="Kaladp0039s0054.1.v1.1"/>
    <property type="gene ID" value="Kaladp0039s0054.v1.1"/>
</dbReference>
<dbReference type="Pfam" id="PF04535">
    <property type="entry name" value="CASP_dom"/>
    <property type="match status" value="1"/>
</dbReference>
<dbReference type="Proteomes" id="UP000594263">
    <property type="component" value="Unplaced"/>
</dbReference>
<feature type="transmembrane region" description="Helical" evidence="8">
    <location>
        <begin position="138"/>
        <end position="164"/>
    </location>
</feature>
<organism evidence="10 11">
    <name type="scientific">Kalanchoe fedtschenkoi</name>
    <name type="common">Lavender scallops</name>
    <name type="synonym">South American air plant</name>
    <dbReference type="NCBI Taxonomy" id="63787"/>
    <lineage>
        <taxon>Eukaryota</taxon>
        <taxon>Viridiplantae</taxon>
        <taxon>Streptophyta</taxon>
        <taxon>Embryophyta</taxon>
        <taxon>Tracheophyta</taxon>
        <taxon>Spermatophyta</taxon>
        <taxon>Magnoliopsida</taxon>
        <taxon>eudicotyledons</taxon>
        <taxon>Gunneridae</taxon>
        <taxon>Pentapetalae</taxon>
        <taxon>Saxifragales</taxon>
        <taxon>Crassulaceae</taxon>
        <taxon>Kalanchoe</taxon>
    </lineage>
</organism>
<accession>A0A7N0TJN1</accession>
<keyword evidence="11" id="KW-1185">Reference proteome</keyword>
<protein>
    <recommendedName>
        <fullName evidence="8">CASP-like protein</fullName>
    </recommendedName>
</protein>
<feature type="transmembrane region" description="Helical" evidence="8">
    <location>
        <begin position="86"/>
        <end position="108"/>
    </location>
</feature>
<dbReference type="InterPro" id="IPR006702">
    <property type="entry name" value="CASP_dom"/>
</dbReference>
<evidence type="ECO:0000256" key="6">
    <source>
        <dbReference type="ARBA" id="ARBA00022989"/>
    </source>
</evidence>
<dbReference type="OMA" id="ENINDHR"/>
<feature type="transmembrane region" description="Helical" evidence="8">
    <location>
        <begin position="16"/>
        <end position="37"/>
    </location>
</feature>
<keyword evidence="6 8" id="KW-1133">Transmembrane helix</keyword>
<comment type="subcellular location">
    <subcellularLocation>
        <location evidence="1 8">Cell membrane</location>
        <topology evidence="1 8">Multi-pass membrane protein</topology>
    </subcellularLocation>
</comment>
<dbReference type="InterPro" id="IPR006459">
    <property type="entry name" value="CASP/CASPL"/>
</dbReference>
<evidence type="ECO:0000259" key="9">
    <source>
        <dbReference type="Pfam" id="PF04535"/>
    </source>
</evidence>
<proteinExistence type="inferred from homology"/>
<dbReference type="PANTHER" id="PTHR36488">
    <property type="entry name" value="CASP-LIKE PROTEIN 1U1"/>
    <property type="match status" value="1"/>
</dbReference>
<comment type="similarity">
    <text evidence="2 8">Belongs to the Casparian strip membrane proteins (CASP) family.</text>
</comment>
<dbReference type="NCBIfam" id="TIGR01569">
    <property type="entry name" value="A_tha_TIGR01569"/>
    <property type="match status" value="1"/>
</dbReference>